<dbReference type="PANTHER" id="PTHR43198">
    <property type="entry name" value="BIFUNCTIONAL TH2 PROTEIN"/>
    <property type="match status" value="1"/>
</dbReference>
<dbReference type="Proteomes" id="UP001054857">
    <property type="component" value="Unassembled WGS sequence"/>
</dbReference>
<dbReference type="InterPro" id="IPR004305">
    <property type="entry name" value="Thiaminase-2/PQQC"/>
</dbReference>
<dbReference type="InterPro" id="IPR050967">
    <property type="entry name" value="Thiamine_Salvage_TenA"/>
</dbReference>
<dbReference type="Pfam" id="PF03070">
    <property type="entry name" value="TENA_THI-4"/>
    <property type="match status" value="2"/>
</dbReference>
<accession>A0AAD3DYW3</accession>
<protein>
    <recommendedName>
        <fullName evidence="1">Thiaminase-2/PQQC domain-containing protein</fullName>
    </recommendedName>
</protein>
<dbReference type="PANTHER" id="PTHR43198:SF2">
    <property type="entry name" value="SI:CH1073-67J19.1-RELATED"/>
    <property type="match status" value="1"/>
</dbReference>
<dbReference type="Gene3D" id="1.20.910.10">
    <property type="entry name" value="Heme oxygenase-like"/>
    <property type="match status" value="1"/>
</dbReference>
<organism evidence="2 3">
    <name type="scientific">Astrephomene gubernaculifera</name>
    <dbReference type="NCBI Taxonomy" id="47775"/>
    <lineage>
        <taxon>Eukaryota</taxon>
        <taxon>Viridiplantae</taxon>
        <taxon>Chlorophyta</taxon>
        <taxon>core chlorophytes</taxon>
        <taxon>Chlorophyceae</taxon>
        <taxon>CS clade</taxon>
        <taxon>Chlamydomonadales</taxon>
        <taxon>Astrephomenaceae</taxon>
        <taxon>Astrephomene</taxon>
    </lineage>
</organism>
<dbReference type="GO" id="GO:0006772">
    <property type="term" value="P:thiamine metabolic process"/>
    <property type="evidence" value="ECO:0007669"/>
    <property type="project" value="UniProtKB-ARBA"/>
</dbReference>
<dbReference type="InterPro" id="IPR016084">
    <property type="entry name" value="Haem_Oase-like_multi-hlx"/>
</dbReference>
<reference evidence="2 3" key="1">
    <citation type="journal article" date="2021" name="Sci. Rep.">
        <title>Genome sequencing of the multicellular alga Astrephomene provides insights into convergent evolution of germ-soma differentiation.</title>
        <authorList>
            <person name="Yamashita S."/>
            <person name="Yamamoto K."/>
            <person name="Matsuzaki R."/>
            <person name="Suzuki S."/>
            <person name="Yamaguchi H."/>
            <person name="Hirooka S."/>
            <person name="Minakuchi Y."/>
            <person name="Miyagishima S."/>
            <person name="Kawachi M."/>
            <person name="Toyoda A."/>
            <person name="Nozaki H."/>
        </authorList>
    </citation>
    <scope>NUCLEOTIDE SEQUENCE [LARGE SCALE GENOMIC DNA]</scope>
    <source>
        <strain evidence="2 3">NIES-4017</strain>
    </source>
</reference>
<evidence type="ECO:0000313" key="3">
    <source>
        <dbReference type="Proteomes" id="UP001054857"/>
    </source>
</evidence>
<dbReference type="SUPFAM" id="SSF48613">
    <property type="entry name" value="Heme oxygenase-like"/>
    <property type="match status" value="2"/>
</dbReference>
<dbReference type="GO" id="GO:0005829">
    <property type="term" value="C:cytosol"/>
    <property type="evidence" value="ECO:0007669"/>
    <property type="project" value="TreeGrafter"/>
</dbReference>
<dbReference type="AlphaFoldDB" id="A0AAD3DYW3"/>
<gene>
    <name evidence="2" type="ORF">Agub_g11166</name>
</gene>
<sequence>FGTSSAYNQPKTDFRYQADYPAVAFMQRLQRCSSRFVNVLWVTGKRTVCHSPRCMKMAAAASACSGLPATTGLSLELWQSVQYEVYLSLHNPFVQGLAQGTLDRRSFQHYVAQDAYFLKYFARAYGIMLSKALALDDDTYSVLSRLLRGVHAELQLHGAYAAKWGVSLDLESELGLKPLAAAGAADGGGDVGQVAAAAAADADAPPAVVPGSGGGGCEEVLVCGGPSAATRAYTDFLMEVAESGSVADVLAAMLPCSRLYGFL</sequence>
<comment type="caution">
    <text evidence="2">The sequence shown here is derived from an EMBL/GenBank/DDBJ whole genome shotgun (WGS) entry which is preliminary data.</text>
</comment>
<evidence type="ECO:0000259" key="1">
    <source>
        <dbReference type="Pfam" id="PF03070"/>
    </source>
</evidence>
<feature type="non-terminal residue" evidence="2">
    <location>
        <position position="1"/>
    </location>
</feature>
<proteinExistence type="predicted"/>
<feature type="domain" description="Thiaminase-2/PQQC" evidence="1">
    <location>
        <begin position="225"/>
        <end position="259"/>
    </location>
</feature>
<feature type="domain" description="Thiaminase-2/PQQC" evidence="1">
    <location>
        <begin position="91"/>
        <end position="178"/>
    </location>
</feature>
<dbReference type="EMBL" id="BMAR01000028">
    <property type="protein sequence ID" value="GFR49148.1"/>
    <property type="molecule type" value="Genomic_DNA"/>
</dbReference>
<name>A0AAD3DYW3_9CHLO</name>
<feature type="non-terminal residue" evidence="2">
    <location>
        <position position="263"/>
    </location>
</feature>
<keyword evidence="3" id="KW-1185">Reference proteome</keyword>
<evidence type="ECO:0000313" key="2">
    <source>
        <dbReference type="EMBL" id="GFR49148.1"/>
    </source>
</evidence>